<feature type="transmembrane region" description="Helical" evidence="5">
    <location>
        <begin position="160"/>
        <end position="180"/>
    </location>
</feature>
<dbReference type="SUPFAM" id="SSF144091">
    <property type="entry name" value="Rhomboid-like"/>
    <property type="match status" value="1"/>
</dbReference>
<proteinExistence type="predicted"/>
<protein>
    <recommendedName>
        <fullName evidence="6">Peptidase S54 rhomboid domain-containing protein</fullName>
    </recommendedName>
</protein>
<dbReference type="InterPro" id="IPR050925">
    <property type="entry name" value="Rhomboid_protease_S54"/>
</dbReference>
<feature type="transmembrane region" description="Helical" evidence="5">
    <location>
        <begin position="233"/>
        <end position="254"/>
    </location>
</feature>
<evidence type="ECO:0000256" key="3">
    <source>
        <dbReference type="ARBA" id="ARBA00022989"/>
    </source>
</evidence>
<organism evidence="7 8">
    <name type="scientific">Candidatus Thermofonsia Clade 1 bacterium</name>
    <dbReference type="NCBI Taxonomy" id="2364210"/>
    <lineage>
        <taxon>Bacteria</taxon>
        <taxon>Bacillati</taxon>
        <taxon>Chloroflexota</taxon>
        <taxon>Candidatus Thermofontia</taxon>
        <taxon>Candidatus Thermofonsia Clade 1</taxon>
    </lineage>
</organism>
<accession>A0A2M8PH71</accession>
<keyword evidence="2 5" id="KW-0812">Transmembrane</keyword>
<feature type="transmembrane region" description="Helical" evidence="5">
    <location>
        <begin position="18"/>
        <end position="37"/>
    </location>
</feature>
<dbReference type="GO" id="GO:0016020">
    <property type="term" value="C:membrane"/>
    <property type="evidence" value="ECO:0007669"/>
    <property type="project" value="UniProtKB-SubCell"/>
</dbReference>
<dbReference type="EMBL" id="PGTM01000025">
    <property type="protein sequence ID" value="PJF36899.1"/>
    <property type="molecule type" value="Genomic_DNA"/>
</dbReference>
<dbReference type="GO" id="GO:0004252">
    <property type="term" value="F:serine-type endopeptidase activity"/>
    <property type="evidence" value="ECO:0007669"/>
    <property type="project" value="InterPro"/>
</dbReference>
<comment type="caution">
    <text evidence="7">The sequence shown here is derived from an EMBL/GenBank/DDBJ whole genome shotgun (WGS) entry which is preliminary data.</text>
</comment>
<keyword evidence="3 5" id="KW-1133">Transmembrane helix</keyword>
<feature type="transmembrane region" description="Helical" evidence="5">
    <location>
        <begin position="128"/>
        <end position="148"/>
    </location>
</feature>
<dbReference type="InterPro" id="IPR035952">
    <property type="entry name" value="Rhomboid-like_sf"/>
</dbReference>
<evidence type="ECO:0000313" key="7">
    <source>
        <dbReference type="EMBL" id="PJF36899.1"/>
    </source>
</evidence>
<reference evidence="7 8" key="1">
    <citation type="submission" date="2017-11" db="EMBL/GenBank/DDBJ databases">
        <title>Evolution of Phototrophy in the Chloroflexi Phylum Driven by Horizontal Gene Transfer.</title>
        <authorList>
            <person name="Ward L.M."/>
            <person name="Hemp J."/>
            <person name="Shih P.M."/>
            <person name="Mcglynn S.E."/>
            <person name="Fischer W."/>
        </authorList>
    </citation>
    <scope>NUCLEOTIDE SEQUENCE [LARGE SCALE GENOMIC DNA]</scope>
    <source>
        <strain evidence="7">JP3_13</strain>
    </source>
</reference>
<dbReference type="PANTHER" id="PTHR43731:SF26">
    <property type="entry name" value="RHOMBOID-LIKE PROTEIN 10, CHLOROPLASTIC"/>
    <property type="match status" value="1"/>
</dbReference>
<keyword evidence="4 5" id="KW-0472">Membrane</keyword>
<feature type="domain" description="Peptidase S54 rhomboid" evidence="6">
    <location>
        <begin position="63"/>
        <end position="206"/>
    </location>
</feature>
<evidence type="ECO:0000256" key="2">
    <source>
        <dbReference type="ARBA" id="ARBA00022692"/>
    </source>
</evidence>
<dbReference type="PANTHER" id="PTHR43731">
    <property type="entry name" value="RHOMBOID PROTEASE"/>
    <property type="match status" value="1"/>
</dbReference>
<feature type="transmembrane region" description="Helical" evidence="5">
    <location>
        <begin position="192"/>
        <end position="212"/>
    </location>
</feature>
<evidence type="ECO:0000256" key="5">
    <source>
        <dbReference type="SAM" id="Phobius"/>
    </source>
</evidence>
<sequence length="256" mass="27995">MEHTPETLALNLPNRRPLLTYALLTLIVGIFVVQVAYNQVNFPRGEPITAWGALNYARVVFLGEHYRLFTAMFLHANEAHLFFNGLALWIFGRSVEATFGALRFALIYFLGGLTGSLASLFFTRGLSVGASGAIFAILGAEMVFLYKNRELLGNAAREQLRSLIVLALLNFGLGLFTQVASTAVSIDNWAHGGGFLGGIVLTWFIGAQYRLVPDARLLFGARLVDERRLSKTWYFAALYAIGLAALTISALNALSG</sequence>
<evidence type="ECO:0000256" key="4">
    <source>
        <dbReference type="ARBA" id="ARBA00023136"/>
    </source>
</evidence>
<dbReference type="Gene3D" id="1.20.1540.10">
    <property type="entry name" value="Rhomboid-like"/>
    <property type="match status" value="1"/>
</dbReference>
<dbReference type="InterPro" id="IPR022764">
    <property type="entry name" value="Peptidase_S54_rhomboid_dom"/>
</dbReference>
<comment type="subcellular location">
    <subcellularLocation>
        <location evidence="1">Membrane</location>
        <topology evidence="1">Multi-pass membrane protein</topology>
    </subcellularLocation>
</comment>
<evidence type="ECO:0000259" key="6">
    <source>
        <dbReference type="Pfam" id="PF01694"/>
    </source>
</evidence>
<feature type="transmembrane region" description="Helical" evidence="5">
    <location>
        <begin position="104"/>
        <end position="122"/>
    </location>
</feature>
<evidence type="ECO:0000313" key="8">
    <source>
        <dbReference type="Proteomes" id="UP000229681"/>
    </source>
</evidence>
<dbReference type="Proteomes" id="UP000229681">
    <property type="component" value="Unassembled WGS sequence"/>
</dbReference>
<dbReference type="Pfam" id="PF01694">
    <property type="entry name" value="Rhomboid"/>
    <property type="match status" value="1"/>
</dbReference>
<feature type="transmembrane region" description="Helical" evidence="5">
    <location>
        <begin position="68"/>
        <end position="92"/>
    </location>
</feature>
<evidence type="ECO:0000256" key="1">
    <source>
        <dbReference type="ARBA" id="ARBA00004141"/>
    </source>
</evidence>
<gene>
    <name evidence="7" type="ORF">CUN49_03105</name>
</gene>
<dbReference type="AlphaFoldDB" id="A0A2M8PH71"/>
<name>A0A2M8PH71_9CHLR</name>